<keyword evidence="1" id="KW-0812">Transmembrane</keyword>
<accession>A0A5D2LUA2</accession>
<evidence type="ECO:0000313" key="2">
    <source>
        <dbReference type="EMBL" id="TYH82633.1"/>
    </source>
</evidence>
<feature type="transmembrane region" description="Helical" evidence="1">
    <location>
        <begin position="54"/>
        <end position="72"/>
    </location>
</feature>
<gene>
    <name evidence="2" type="ORF">ES332_D02G075100v1</name>
</gene>
<reference evidence="2 3" key="1">
    <citation type="submission" date="2019-07" db="EMBL/GenBank/DDBJ databases">
        <title>WGS assembly of Gossypium tomentosum.</title>
        <authorList>
            <person name="Chen Z.J."/>
            <person name="Sreedasyam A."/>
            <person name="Ando A."/>
            <person name="Song Q."/>
            <person name="De L."/>
            <person name="Hulse-Kemp A."/>
            <person name="Ding M."/>
            <person name="Ye W."/>
            <person name="Kirkbride R."/>
            <person name="Jenkins J."/>
            <person name="Plott C."/>
            <person name="Lovell J."/>
            <person name="Lin Y.-M."/>
            <person name="Vaughn R."/>
            <person name="Liu B."/>
            <person name="Li W."/>
            <person name="Simpson S."/>
            <person name="Scheffler B."/>
            <person name="Saski C."/>
            <person name="Grover C."/>
            <person name="Hu G."/>
            <person name="Conover J."/>
            <person name="Carlson J."/>
            <person name="Shu S."/>
            <person name="Boston L."/>
            <person name="Williams M."/>
            <person name="Peterson D."/>
            <person name="Mcgee K."/>
            <person name="Jones D."/>
            <person name="Wendel J."/>
            <person name="Stelly D."/>
            <person name="Grimwood J."/>
            <person name="Schmutz J."/>
        </authorList>
    </citation>
    <scope>NUCLEOTIDE SEQUENCE [LARGE SCALE GENOMIC DNA]</scope>
    <source>
        <strain evidence="2">7179.01</strain>
    </source>
</reference>
<dbReference type="AlphaFoldDB" id="A0A5D2LUA2"/>
<dbReference type="Proteomes" id="UP000322667">
    <property type="component" value="Chromosome D02"/>
</dbReference>
<feature type="transmembrane region" description="Helical" evidence="1">
    <location>
        <begin position="78"/>
        <end position="100"/>
    </location>
</feature>
<dbReference type="EMBL" id="CM017624">
    <property type="protein sequence ID" value="TYH82633.1"/>
    <property type="molecule type" value="Genomic_DNA"/>
</dbReference>
<proteinExistence type="predicted"/>
<keyword evidence="1" id="KW-1133">Transmembrane helix</keyword>
<evidence type="ECO:0000256" key="1">
    <source>
        <dbReference type="SAM" id="Phobius"/>
    </source>
</evidence>
<organism evidence="2 3">
    <name type="scientific">Gossypium tomentosum</name>
    <name type="common">Hawaiian cotton</name>
    <name type="synonym">Gossypium sandvicense</name>
    <dbReference type="NCBI Taxonomy" id="34277"/>
    <lineage>
        <taxon>Eukaryota</taxon>
        <taxon>Viridiplantae</taxon>
        <taxon>Streptophyta</taxon>
        <taxon>Embryophyta</taxon>
        <taxon>Tracheophyta</taxon>
        <taxon>Spermatophyta</taxon>
        <taxon>Magnoliopsida</taxon>
        <taxon>eudicotyledons</taxon>
        <taxon>Gunneridae</taxon>
        <taxon>Pentapetalae</taxon>
        <taxon>rosids</taxon>
        <taxon>malvids</taxon>
        <taxon>Malvales</taxon>
        <taxon>Malvaceae</taxon>
        <taxon>Malvoideae</taxon>
        <taxon>Gossypium</taxon>
    </lineage>
</organism>
<evidence type="ECO:0000313" key="3">
    <source>
        <dbReference type="Proteomes" id="UP000322667"/>
    </source>
</evidence>
<keyword evidence="1" id="KW-0472">Membrane</keyword>
<keyword evidence="3" id="KW-1185">Reference proteome</keyword>
<protein>
    <submittedName>
        <fullName evidence="2">Uncharacterized protein</fullName>
    </submittedName>
</protein>
<sequence>MFLPSSFRTTVVSISLKDSWNPIRKIYCRNPLIVDLLISPSRNSRSSSSPMPEFVIAVLAILPVPIPISLSFHDRFGVGLGSTIISVFASPLVSSFLVFLSTSS</sequence>
<name>A0A5D2LUA2_GOSTO</name>